<protein>
    <submittedName>
        <fullName evidence="2">DUF3850 domain-containing protein</fullName>
    </submittedName>
</protein>
<proteinExistence type="predicted"/>
<dbReference type="InterPro" id="IPR015947">
    <property type="entry name" value="PUA-like_sf"/>
</dbReference>
<accession>A0AAD0XFI1</accession>
<dbReference type="AlphaFoldDB" id="A0AAD0XFI1"/>
<dbReference type="Proteomes" id="UP000269199">
    <property type="component" value="Chromosome"/>
</dbReference>
<dbReference type="RefSeq" id="WP_061788831.1">
    <property type="nucleotide sequence ID" value="NZ_CP024996.1"/>
</dbReference>
<evidence type="ECO:0000313" key="3">
    <source>
        <dbReference type="Proteomes" id="UP000269199"/>
    </source>
</evidence>
<dbReference type="SUPFAM" id="SSF88697">
    <property type="entry name" value="PUA domain-like"/>
    <property type="match status" value="1"/>
</dbReference>
<organism evidence="2 3">
    <name type="scientific">Herbaspirillum rubrisubalbicans</name>
    <dbReference type="NCBI Taxonomy" id="80842"/>
    <lineage>
        <taxon>Bacteria</taxon>
        <taxon>Pseudomonadati</taxon>
        <taxon>Pseudomonadota</taxon>
        <taxon>Betaproteobacteria</taxon>
        <taxon>Burkholderiales</taxon>
        <taxon>Oxalobacteraceae</taxon>
        <taxon>Herbaspirillum</taxon>
    </lineage>
</organism>
<reference evidence="2 3" key="1">
    <citation type="submission" date="2017-11" db="EMBL/GenBank/DDBJ databases">
        <title>Complete genome sequence of Herbaspirillum rubrisubalbicans DSM 11543.</title>
        <authorList>
            <person name="Chen M."/>
            <person name="An Q."/>
        </authorList>
    </citation>
    <scope>NUCLEOTIDE SEQUENCE [LARGE SCALE GENOMIC DNA]</scope>
    <source>
        <strain evidence="2 3">DSM 11543</strain>
    </source>
</reference>
<feature type="domain" description="DUF3850" evidence="1">
    <location>
        <begin position="3"/>
        <end position="77"/>
    </location>
</feature>
<dbReference type="InterPro" id="IPR039440">
    <property type="entry name" value="DUF3850"/>
</dbReference>
<dbReference type="EMBL" id="CP024996">
    <property type="protein sequence ID" value="AYR24231.1"/>
    <property type="molecule type" value="Genomic_DNA"/>
</dbReference>
<dbReference type="Pfam" id="PF12961">
    <property type="entry name" value="DUF3850"/>
    <property type="match status" value="1"/>
</dbReference>
<gene>
    <name evidence="2" type="ORF">RC54_10500</name>
</gene>
<dbReference type="Gene3D" id="2.30.130.30">
    <property type="entry name" value="Hypothetical protein"/>
    <property type="match status" value="1"/>
</dbReference>
<sequence>MITHVLKCWPQPFTDLLSGVKTHEFRLNDRDYQPGDMLKLCCFDPSTERYTGAELQRQVTHVLRDGFGLPTGYAVLSLSACLIDDLPQEFSLNLETLEVIADTAAAAGDIASDAAPADHPRKPFSIAELTQEQDEFISLVDPATTLQLIALARKQLISPAQPRGGVNFPGTLRELQEHLNAYGDAMASHDEEAAGVAYAALLDLIVPTQATIFPAQLTPELRRVLGVPNFRCAPYAEIYRIAGYAIPCKAEEEQAFVIHRLTRAVLMHGEGWEKAINTELQDAVSAAEARYQEGGA</sequence>
<evidence type="ECO:0000313" key="2">
    <source>
        <dbReference type="EMBL" id="AYR24231.1"/>
    </source>
</evidence>
<name>A0AAD0XFI1_9BURK</name>
<evidence type="ECO:0000259" key="1">
    <source>
        <dbReference type="Pfam" id="PF12961"/>
    </source>
</evidence>